<dbReference type="Proteomes" id="UP000606008">
    <property type="component" value="Unassembled WGS sequence"/>
</dbReference>
<accession>A0ABX0QIW7</accession>
<reference evidence="2" key="1">
    <citation type="submission" date="2019-09" db="EMBL/GenBank/DDBJ databases">
        <authorList>
            <person name="Jung D.-H."/>
        </authorList>
    </citation>
    <scope>NUCLEOTIDE SEQUENCE [LARGE SCALE GENOMIC DNA]</scope>
    <source>
        <strain evidence="2">JA-25</strain>
    </source>
</reference>
<comment type="caution">
    <text evidence="1">The sequence shown here is derived from an EMBL/GenBank/DDBJ whole genome shotgun (WGS) entry which is preliminary data.</text>
</comment>
<protein>
    <recommendedName>
        <fullName evidence="3">Tetratricopeptide repeat protein</fullName>
    </recommendedName>
</protein>
<dbReference type="RefSeq" id="WP_166692014.1">
    <property type="nucleotide sequence ID" value="NZ_WAEL01000004.1"/>
</dbReference>
<dbReference type="EMBL" id="WAEL01000004">
    <property type="protein sequence ID" value="NID10798.1"/>
    <property type="molecule type" value="Genomic_DNA"/>
</dbReference>
<dbReference type="Gene3D" id="1.25.40.10">
    <property type="entry name" value="Tetratricopeptide repeat domain"/>
    <property type="match status" value="1"/>
</dbReference>
<evidence type="ECO:0000313" key="1">
    <source>
        <dbReference type="EMBL" id="NID10798.1"/>
    </source>
</evidence>
<name>A0ABX0QIW7_9BACT</name>
<organism evidence="1 2">
    <name type="scientific">Fibrivirga algicola</name>
    <dbReference type="NCBI Taxonomy" id="2950420"/>
    <lineage>
        <taxon>Bacteria</taxon>
        <taxon>Pseudomonadati</taxon>
        <taxon>Bacteroidota</taxon>
        <taxon>Cytophagia</taxon>
        <taxon>Cytophagales</taxon>
        <taxon>Spirosomataceae</taxon>
        <taxon>Fibrivirga</taxon>
    </lineage>
</organism>
<evidence type="ECO:0000313" key="2">
    <source>
        <dbReference type="Proteomes" id="UP000606008"/>
    </source>
</evidence>
<keyword evidence="2" id="KW-1185">Reference proteome</keyword>
<evidence type="ECO:0008006" key="3">
    <source>
        <dbReference type="Google" id="ProtNLM"/>
    </source>
</evidence>
<sequence>MEPATYPTAVAALQQAIESGHESAIRQAVSQCLLSGEVIAYPVLAGGVYLTAGHYFLQTKQYVQARTLYQQGQHVFCEALAANVPGAEWLRVQAMLCEAQTYDRAGKRPQALLVWQQTHQYASTLPDPSPLAVEVAIRLAEAYLRDGQRRQASIRFEEAMTLAAELPRPLCPVPLLAVLDKKYLPLLDTTPDRRRFQERMQALLAMSPTHPSA</sequence>
<proteinExistence type="predicted"/>
<dbReference type="SUPFAM" id="SSF48452">
    <property type="entry name" value="TPR-like"/>
    <property type="match status" value="1"/>
</dbReference>
<dbReference type="InterPro" id="IPR011990">
    <property type="entry name" value="TPR-like_helical_dom_sf"/>
</dbReference>
<reference evidence="2" key="2">
    <citation type="submission" date="2023-07" db="EMBL/GenBank/DDBJ databases">
        <authorList>
            <person name="Jung D.-H."/>
        </authorList>
    </citation>
    <scope>NUCLEOTIDE SEQUENCE [LARGE SCALE GENOMIC DNA]</scope>
    <source>
        <strain evidence="2">JA-25</strain>
    </source>
</reference>
<gene>
    <name evidence="1" type="ORF">F7231_11520</name>
</gene>